<protein>
    <recommendedName>
        <fullName evidence="1">SAP domain-containing protein</fullName>
    </recommendedName>
</protein>
<dbReference type="Proteomes" id="UP000261111">
    <property type="component" value="Unassembled WGS sequence"/>
</dbReference>
<dbReference type="Pfam" id="PF04233">
    <property type="entry name" value="Phage_Mu_F"/>
    <property type="match status" value="1"/>
</dbReference>
<dbReference type="SUPFAM" id="SSF68906">
    <property type="entry name" value="SAP domain"/>
    <property type="match status" value="1"/>
</dbReference>
<proteinExistence type="predicted"/>
<name>A0A3E2WIH3_9FIRM</name>
<dbReference type="RefSeq" id="WP_117441229.1">
    <property type="nucleotide sequence ID" value="NZ_QVIA01000029.1"/>
</dbReference>
<sequence length="380" mass="43786">MGILNIFKSKKLVTTEDTSATDNTEKGLAPLEDPFLIPKNIDDFKPWHYKVLRRLNKHPVKEPFSGKMTIEVNIPEFIVAAEQMELIAVASYNDALRYLKNDTLKQILKQQGLKVSGNKDELVKRILSNIREADVRKLDEYSDFYVLTDEGKKIVNESYDKIEEKNYGFFKQVINLIMQKEFDAAYRMACKRNAEMPVPPGINCDWSKRYRKGITDSLLNKSTRLMEMSDYPLISAAALHILYSSDSNRDAAYMLNEVFAMQVDEEDIRYEYSKLTTNISMSSYQNISGNYQFLAILDERTCPICGELDGKIFPIKDRKIGFNCPPMHKGCRCTTISTIGLEYGVNMRRSALDSNGMRIKVPSTMNWSEWRSQYMDKDSF</sequence>
<dbReference type="AlphaFoldDB" id="A0A3E2WIH3"/>
<evidence type="ECO:0000313" key="3">
    <source>
        <dbReference type="Proteomes" id="UP000261111"/>
    </source>
</evidence>
<evidence type="ECO:0000259" key="1">
    <source>
        <dbReference type="PROSITE" id="PS50800"/>
    </source>
</evidence>
<reference evidence="2 3" key="1">
    <citation type="submission" date="2018-08" db="EMBL/GenBank/DDBJ databases">
        <title>A genome reference for cultivated species of the human gut microbiota.</title>
        <authorList>
            <person name="Zou Y."/>
            <person name="Xue W."/>
            <person name="Luo G."/>
        </authorList>
    </citation>
    <scope>NUCLEOTIDE SEQUENCE [LARGE SCALE GENOMIC DNA]</scope>
    <source>
        <strain evidence="2 3">AF19-21</strain>
    </source>
</reference>
<dbReference type="EMBL" id="QVIA01000029">
    <property type="protein sequence ID" value="RGC26107.1"/>
    <property type="molecule type" value="Genomic_DNA"/>
</dbReference>
<organism evidence="2 3">
    <name type="scientific">Hungatella hathewayi</name>
    <dbReference type="NCBI Taxonomy" id="154046"/>
    <lineage>
        <taxon>Bacteria</taxon>
        <taxon>Bacillati</taxon>
        <taxon>Bacillota</taxon>
        <taxon>Clostridia</taxon>
        <taxon>Lachnospirales</taxon>
        <taxon>Lachnospiraceae</taxon>
        <taxon>Hungatella</taxon>
    </lineage>
</organism>
<dbReference type="PROSITE" id="PS50800">
    <property type="entry name" value="SAP"/>
    <property type="match status" value="1"/>
</dbReference>
<dbReference type="NCBIfam" id="TIGR01641">
    <property type="entry name" value="phageSPP1_gp7"/>
    <property type="match status" value="1"/>
</dbReference>
<dbReference type="InterPro" id="IPR036361">
    <property type="entry name" value="SAP_dom_sf"/>
</dbReference>
<dbReference type="InterPro" id="IPR003034">
    <property type="entry name" value="SAP_dom"/>
</dbReference>
<comment type="caution">
    <text evidence="2">The sequence shown here is derived from an EMBL/GenBank/DDBJ whole genome shotgun (WGS) entry which is preliminary data.</text>
</comment>
<feature type="domain" description="SAP" evidence="1">
    <location>
        <begin position="96"/>
        <end position="130"/>
    </location>
</feature>
<dbReference type="Gene3D" id="1.10.720.30">
    <property type="entry name" value="SAP domain"/>
    <property type="match status" value="1"/>
</dbReference>
<gene>
    <name evidence="2" type="ORF">DWX41_19610</name>
</gene>
<dbReference type="Pfam" id="PF02037">
    <property type="entry name" value="SAP"/>
    <property type="match status" value="1"/>
</dbReference>
<evidence type="ECO:0000313" key="2">
    <source>
        <dbReference type="EMBL" id="RGC26107.1"/>
    </source>
</evidence>
<accession>A0A3E2WIH3</accession>
<dbReference type="SMART" id="SM00513">
    <property type="entry name" value="SAP"/>
    <property type="match status" value="1"/>
</dbReference>
<dbReference type="InterPro" id="IPR006528">
    <property type="entry name" value="Phage_head_morphogenesis_dom"/>
</dbReference>